<keyword evidence="2" id="KW-1185">Reference proteome</keyword>
<dbReference type="OrthoDB" id="7975100at2"/>
<evidence type="ECO:0000313" key="2">
    <source>
        <dbReference type="Proteomes" id="UP000474159"/>
    </source>
</evidence>
<dbReference type="AlphaFoldDB" id="A0A6L3SPA7"/>
<evidence type="ECO:0000313" key="1">
    <source>
        <dbReference type="EMBL" id="KAB1071003.1"/>
    </source>
</evidence>
<gene>
    <name evidence="1" type="ORF">F6X53_29400</name>
</gene>
<dbReference type="Proteomes" id="UP000474159">
    <property type="component" value="Unassembled WGS sequence"/>
</dbReference>
<accession>A0A6L3SPA7</accession>
<dbReference type="RefSeq" id="WP_151005052.1">
    <property type="nucleotide sequence ID" value="NZ_BPQY01000391.1"/>
</dbReference>
<comment type="caution">
    <text evidence="1">The sequence shown here is derived from an EMBL/GenBank/DDBJ whole genome shotgun (WGS) entry which is preliminary data.</text>
</comment>
<dbReference type="EMBL" id="VZZK01000057">
    <property type="protein sequence ID" value="KAB1071003.1"/>
    <property type="molecule type" value="Genomic_DNA"/>
</dbReference>
<dbReference type="SUPFAM" id="SSF52540">
    <property type="entry name" value="P-loop containing nucleoside triphosphate hydrolases"/>
    <property type="match status" value="1"/>
</dbReference>
<protein>
    <submittedName>
        <fullName evidence="1">Uncharacterized protein</fullName>
    </submittedName>
</protein>
<proteinExistence type="predicted"/>
<dbReference type="Gene3D" id="3.40.50.300">
    <property type="entry name" value="P-loop containing nucleotide triphosphate hydrolases"/>
    <property type="match status" value="1"/>
</dbReference>
<reference evidence="1 2" key="1">
    <citation type="submission" date="2019-09" db="EMBL/GenBank/DDBJ databases">
        <title>YIM 48816 draft genome.</title>
        <authorList>
            <person name="Jiang L."/>
        </authorList>
    </citation>
    <scope>NUCLEOTIDE SEQUENCE [LARGE SCALE GENOMIC DNA]</scope>
    <source>
        <strain evidence="1 2">YIM 48816</strain>
    </source>
</reference>
<sequence>MDGAHRDIESVTDQTVKLVQSASLLSPRHVFVIRNADCYPPAAFDKLLKPMEDIGAVSFVLLARDRAGVRLAGQSRCFDYRVRALSQPESEAFLREVLAERGLVWDEAWIGLLAEAGGGLPGRRPCMLLREPILGDGADSRCAVGSLLAGPVRCASGFAVCSGLGLVP</sequence>
<name>A0A6L3SPA7_9HYPH</name>
<dbReference type="InterPro" id="IPR027417">
    <property type="entry name" value="P-loop_NTPase"/>
</dbReference>
<organism evidence="1 2">
    <name type="scientific">Methylobacterium soli</name>
    <dbReference type="NCBI Taxonomy" id="553447"/>
    <lineage>
        <taxon>Bacteria</taxon>
        <taxon>Pseudomonadati</taxon>
        <taxon>Pseudomonadota</taxon>
        <taxon>Alphaproteobacteria</taxon>
        <taxon>Hyphomicrobiales</taxon>
        <taxon>Methylobacteriaceae</taxon>
        <taxon>Methylobacterium</taxon>
    </lineage>
</organism>